<keyword evidence="1" id="KW-0472">Membrane</keyword>
<sequence length="92" mass="9794">MVSDAFAKTLVVGFALIFIGMLVIMLGSLYMLYRGVKEGGSSVEGGGIVFIGPIPIVWGTTKTITKLMLVLAIVLTATLALLYLLAFRMKPA</sequence>
<comment type="caution">
    <text evidence="2">The sequence shown here is derived from an EMBL/GenBank/DDBJ whole genome shotgun (WGS) entry which is preliminary data.</text>
</comment>
<accession>A0A7J3ZL22</accession>
<feature type="transmembrane region" description="Helical" evidence="1">
    <location>
        <begin position="45"/>
        <end position="61"/>
    </location>
</feature>
<evidence type="ECO:0000313" key="2">
    <source>
        <dbReference type="EMBL" id="HHQ80769.1"/>
    </source>
</evidence>
<dbReference type="AlphaFoldDB" id="A0A7J3ZL22"/>
<dbReference type="NCBIfam" id="TIGR00304">
    <property type="entry name" value="TIGR00304 family membrane protein"/>
    <property type="match status" value="1"/>
</dbReference>
<gene>
    <name evidence="2" type="ORF">ENM78_04915</name>
</gene>
<keyword evidence="1" id="KW-1133">Transmembrane helix</keyword>
<organism evidence="2">
    <name type="scientific">Fervidicoccus fontis</name>
    <dbReference type="NCBI Taxonomy" id="683846"/>
    <lineage>
        <taxon>Archaea</taxon>
        <taxon>Thermoproteota</taxon>
        <taxon>Thermoprotei</taxon>
        <taxon>Fervidicoccales</taxon>
        <taxon>Fervidicoccaceae</taxon>
        <taxon>Fervidicoccus</taxon>
    </lineage>
</organism>
<proteinExistence type="predicted"/>
<feature type="transmembrane region" description="Helical" evidence="1">
    <location>
        <begin position="67"/>
        <end position="87"/>
    </location>
</feature>
<dbReference type="EMBL" id="DRZC01000071">
    <property type="protein sequence ID" value="HHQ80769.1"/>
    <property type="molecule type" value="Genomic_DNA"/>
</dbReference>
<keyword evidence="1" id="KW-0812">Transmembrane</keyword>
<reference evidence="2" key="1">
    <citation type="journal article" date="2020" name="mSystems">
        <title>Genome- and Community-Level Interaction Insights into Carbon Utilization and Element Cycling Functions of Hydrothermarchaeota in Hydrothermal Sediment.</title>
        <authorList>
            <person name="Zhou Z."/>
            <person name="Liu Y."/>
            <person name="Xu W."/>
            <person name="Pan J."/>
            <person name="Luo Z.H."/>
            <person name="Li M."/>
        </authorList>
    </citation>
    <scope>NUCLEOTIDE SEQUENCE [LARGE SCALE GENOMIC DNA]</scope>
    <source>
        <strain evidence="2">SpSt-1116</strain>
    </source>
</reference>
<evidence type="ECO:0000256" key="1">
    <source>
        <dbReference type="SAM" id="Phobius"/>
    </source>
</evidence>
<dbReference type="InterPro" id="IPR002849">
    <property type="entry name" value="DUF131"/>
</dbReference>
<protein>
    <submittedName>
        <fullName evidence="2">DUF131 domain-containing protein</fullName>
    </submittedName>
</protein>
<name>A0A7J3ZL22_9CREN</name>
<dbReference type="Pfam" id="PF01998">
    <property type="entry name" value="DUF131"/>
    <property type="match status" value="1"/>
</dbReference>
<feature type="transmembrane region" description="Helical" evidence="1">
    <location>
        <begin position="12"/>
        <end position="33"/>
    </location>
</feature>